<name>A0A9X4QVM0_9BACL</name>
<dbReference type="SMART" id="SM00387">
    <property type="entry name" value="HATPase_c"/>
    <property type="match status" value="1"/>
</dbReference>
<evidence type="ECO:0000256" key="4">
    <source>
        <dbReference type="ARBA" id="ARBA00022741"/>
    </source>
</evidence>
<dbReference type="InterPro" id="IPR005467">
    <property type="entry name" value="His_kinase_dom"/>
</dbReference>
<dbReference type="EC" id="2.7.13.3" evidence="2"/>
<dbReference type="Pfam" id="PF02518">
    <property type="entry name" value="HATPase_c"/>
    <property type="match status" value="1"/>
</dbReference>
<dbReference type="PRINTS" id="PR00344">
    <property type="entry name" value="BCTRLSENSOR"/>
</dbReference>
<dbReference type="PANTHER" id="PTHR43047">
    <property type="entry name" value="TWO-COMPONENT HISTIDINE PROTEIN KINASE"/>
    <property type="match status" value="1"/>
</dbReference>
<keyword evidence="5" id="KW-0418">Kinase</keyword>
<evidence type="ECO:0000256" key="1">
    <source>
        <dbReference type="ARBA" id="ARBA00000085"/>
    </source>
</evidence>
<accession>A0A9X4QVM0</accession>
<sequence>MEPADRPGADGEVWISFSVCDTGMGIAPERQDQLFRSFSQVHDKSIKCNYGGIGLGLSICRQYAELMDGSIDLTKTGPGGSCFTLTVPLRSRQSRRAFNAV</sequence>
<dbReference type="GO" id="GO:0004673">
    <property type="term" value="F:protein histidine kinase activity"/>
    <property type="evidence" value="ECO:0007669"/>
    <property type="project" value="UniProtKB-EC"/>
</dbReference>
<dbReference type="AlphaFoldDB" id="A0A9X4QVM0"/>
<keyword evidence="10" id="KW-1185">Reference proteome</keyword>
<dbReference type="PROSITE" id="PS50109">
    <property type="entry name" value="HIS_KIN"/>
    <property type="match status" value="1"/>
</dbReference>
<dbReference type="Proteomes" id="UP001153404">
    <property type="component" value="Unassembled WGS sequence"/>
</dbReference>
<evidence type="ECO:0000256" key="2">
    <source>
        <dbReference type="ARBA" id="ARBA00012438"/>
    </source>
</evidence>
<dbReference type="SUPFAM" id="SSF55874">
    <property type="entry name" value="ATPase domain of HSP90 chaperone/DNA topoisomerase II/histidine kinase"/>
    <property type="match status" value="1"/>
</dbReference>
<keyword evidence="7" id="KW-0902">Two-component regulatory system</keyword>
<dbReference type="InterPro" id="IPR004358">
    <property type="entry name" value="Sig_transdc_His_kin-like_C"/>
</dbReference>
<comment type="caution">
    <text evidence="9">The sequence shown here is derived from an EMBL/GenBank/DDBJ whole genome shotgun (WGS) entry which is preliminary data.</text>
</comment>
<protein>
    <recommendedName>
        <fullName evidence="2">histidine kinase</fullName>
        <ecNumber evidence="2">2.7.13.3</ecNumber>
    </recommendedName>
</protein>
<evidence type="ECO:0000256" key="3">
    <source>
        <dbReference type="ARBA" id="ARBA00022679"/>
    </source>
</evidence>
<reference evidence="9" key="1">
    <citation type="submission" date="2022-10" db="EMBL/GenBank/DDBJ databases">
        <title>Comparative genomic analysis of Cohnella hashimotonis sp. nov., isolated from the International Space Station.</title>
        <authorList>
            <person name="Simpson A."/>
            <person name="Venkateswaran K."/>
        </authorList>
    </citation>
    <scope>NUCLEOTIDE SEQUENCE</scope>
    <source>
        <strain evidence="9">DSM 28161</strain>
    </source>
</reference>
<feature type="domain" description="Histidine kinase" evidence="8">
    <location>
        <begin position="15"/>
        <end position="91"/>
    </location>
</feature>
<keyword evidence="6 9" id="KW-0067">ATP-binding</keyword>
<dbReference type="GO" id="GO:0000160">
    <property type="term" value="P:phosphorelay signal transduction system"/>
    <property type="evidence" value="ECO:0007669"/>
    <property type="project" value="UniProtKB-KW"/>
</dbReference>
<dbReference type="RefSeq" id="WP_277538057.1">
    <property type="nucleotide sequence ID" value="NZ_JAPDIA010000008.1"/>
</dbReference>
<dbReference type="Gene3D" id="3.30.565.10">
    <property type="entry name" value="Histidine kinase-like ATPase, C-terminal domain"/>
    <property type="match status" value="1"/>
</dbReference>
<evidence type="ECO:0000313" key="9">
    <source>
        <dbReference type="EMBL" id="MDG0812593.1"/>
    </source>
</evidence>
<dbReference type="GO" id="GO:0005524">
    <property type="term" value="F:ATP binding"/>
    <property type="evidence" value="ECO:0007669"/>
    <property type="project" value="UniProtKB-KW"/>
</dbReference>
<proteinExistence type="predicted"/>
<evidence type="ECO:0000256" key="7">
    <source>
        <dbReference type="ARBA" id="ARBA00023012"/>
    </source>
</evidence>
<organism evidence="9 10">
    <name type="scientific">Cohnella rhizosphaerae</name>
    <dbReference type="NCBI Taxonomy" id="1457232"/>
    <lineage>
        <taxon>Bacteria</taxon>
        <taxon>Bacillati</taxon>
        <taxon>Bacillota</taxon>
        <taxon>Bacilli</taxon>
        <taxon>Bacillales</taxon>
        <taxon>Paenibacillaceae</taxon>
        <taxon>Cohnella</taxon>
    </lineage>
</organism>
<evidence type="ECO:0000259" key="8">
    <source>
        <dbReference type="PROSITE" id="PS50109"/>
    </source>
</evidence>
<dbReference type="EMBL" id="JAPDIA010000008">
    <property type="protein sequence ID" value="MDG0812593.1"/>
    <property type="molecule type" value="Genomic_DNA"/>
</dbReference>
<dbReference type="InterPro" id="IPR036890">
    <property type="entry name" value="HATPase_C_sf"/>
</dbReference>
<evidence type="ECO:0000256" key="5">
    <source>
        <dbReference type="ARBA" id="ARBA00022777"/>
    </source>
</evidence>
<keyword evidence="3" id="KW-0808">Transferase</keyword>
<comment type="catalytic activity">
    <reaction evidence="1">
        <text>ATP + protein L-histidine = ADP + protein N-phospho-L-histidine.</text>
        <dbReference type="EC" id="2.7.13.3"/>
    </reaction>
</comment>
<gene>
    <name evidence="9" type="ORF">OMP40_27115</name>
</gene>
<evidence type="ECO:0000256" key="6">
    <source>
        <dbReference type="ARBA" id="ARBA00022840"/>
    </source>
</evidence>
<keyword evidence="4" id="KW-0547">Nucleotide-binding</keyword>
<evidence type="ECO:0000313" key="10">
    <source>
        <dbReference type="Proteomes" id="UP001153404"/>
    </source>
</evidence>
<dbReference type="InterPro" id="IPR003594">
    <property type="entry name" value="HATPase_dom"/>
</dbReference>